<accession>A0ABQ6NC33</accession>
<proteinExistence type="predicted"/>
<evidence type="ECO:0000313" key="4">
    <source>
        <dbReference type="Proteomes" id="UP001165060"/>
    </source>
</evidence>
<feature type="non-terminal residue" evidence="3">
    <location>
        <position position="1"/>
    </location>
</feature>
<dbReference type="PANTHER" id="PTHR12280:SF30">
    <property type="entry name" value="FUMBLE"/>
    <property type="match status" value="1"/>
</dbReference>
<keyword evidence="2" id="KW-0812">Transmembrane</keyword>
<dbReference type="Proteomes" id="UP001165060">
    <property type="component" value="Unassembled WGS sequence"/>
</dbReference>
<keyword evidence="4" id="KW-1185">Reference proteome</keyword>
<dbReference type="InterPro" id="IPR043129">
    <property type="entry name" value="ATPase_NBD"/>
</dbReference>
<dbReference type="Gene3D" id="3.30.420.40">
    <property type="match status" value="1"/>
</dbReference>
<keyword evidence="2" id="KW-1133">Transmembrane helix</keyword>
<dbReference type="InterPro" id="IPR004567">
    <property type="entry name" value="Type_II_PanK"/>
</dbReference>
<reference evidence="3 4" key="1">
    <citation type="journal article" date="2023" name="Commun. Biol.">
        <title>Genome analysis of Parmales, the sister group of diatoms, reveals the evolutionary specialization of diatoms from phago-mixotrophs to photoautotrophs.</title>
        <authorList>
            <person name="Ban H."/>
            <person name="Sato S."/>
            <person name="Yoshikawa S."/>
            <person name="Yamada K."/>
            <person name="Nakamura Y."/>
            <person name="Ichinomiya M."/>
            <person name="Sato N."/>
            <person name="Blanc-Mathieu R."/>
            <person name="Endo H."/>
            <person name="Kuwata A."/>
            <person name="Ogata H."/>
        </authorList>
    </citation>
    <scope>NUCLEOTIDE SEQUENCE [LARGE SCALE GENOMIC DNA]</scope>
</reference>
<evidence type="ECO:0000256" key="1">
    <source>
        <dbReference type="SAM" id="MobiDB-lite"/>
    </source>
</evidence>
<evidence type="ECO:0000256" key="2">
    <source>
        <dbReference type="SAM" id="Phobius"/>
    </source>
</evidence>
<name>A0ABQ6NC33_9STRA</name>
<comment type="caution">
    <text evidence="3">The sequence shown here is derived from an EMBL/GenBank/DDBJ whole genome shotgun (WGS) entry which is preliminary data.</text>
</comment>
<organism evidence="3 4">
    <name type="scientific">Tetraparma gracilis</name>
    <dbReference type="NCBI Taxonomy" id="2962635"/>
    <lineage>
        <taxon>Eukaryota</taxon>
        <taxon>Sar</taxon>
        <taxon>Stramenopiles</taxon>
        <taxon>Ochrophyta</taxon>
        <taxon>Bolidophyceae</taxon>
        <taxon>Parmales</taxon>
        <taxon>Triparmaceae</taxon>
        <taxon>Tetraparma</taxon>
    </lineage>
</organism>
<dbReference type="SUPFAM" id="SSF53067">
    <property type="entry name" value="Actin-like ATPase domain"/>
    <property type="match status" value="1"/>
</dbReference>
<sequence>YSELWQEELDIEMTKQGEMDCLVAGLEFVLASRVGECYTFKPPKDAPAPSLPSPKADVSVEWSRKVQRDTIQDDTSYPYIVVSIGTGVSFIRVDGPGGNFQRVSGSTIGGGTYWGLCRLLTDVEKFEEVLALAEKGDSEKVDMLVKDIYGTNKDALDKLKLPGRIVASSFGKLVSKETPAEGLEQEDLARALLMMTTNNIAHLSYLTAQLYKTSRIYFVGNFLRHNTISCQRLSYSISFWSDNKVEALFLEHEGFLGALGAFLLSQDGQPGADVKANASGASKDVAASGAPNGFRRRSQSLSVGAKRLFVRGELARVEEEGEEEALEEEEEAEDPDWWIRMDGEKRTDFMISELGCDARVTNKLFGKGGDSGIERRRLMMCMGFVVVFVALEEAKKEAGRRALERWCVVRRKKGRGGAAGGAGQKSAGEGPSANPFAGLECEDTAVVATVGEEEAGKRLGTPEEVLEKQGGEQEAVLGVMACVLLRWRELLMRMAVPSAAAVFFVFLATSVVAAMSG</sequence>
<feature type="non-terminal residue" evidence="3">
    <location>
        <position position="517"/>
    </location>
</feature>
<protein>
    <recommendedName>
        <fullName evidence="5">Pantothenate kinase</fullName>
    </recommendedName>
</protein>
<feature type="region of interest" description="Disordered" evidence="1">
    <location>
        <begin position="414"/>
        <end position="434"/>
    </location>
</feature>
<evidence type="ECO:0000313" key="3">
    <source>
        <dbReference type="EMBL" id="GMI53176.1"/>
    </source>
</evidence>
<gene>
    <name evidence="3" type="ORF">TeGR_g12579</name>
</gene>
<dbReference type="PANTHER" id="PTHR12280">
    <property type="entry name" value="PANTOTHENATE KINASE"/>
    <property type="match status" value="1"/>
</dbReference>
<dbReference type="Pfam" id="PF03630">
    <property type="entry name" value="Fumble"/>
    <property type="match status" value="1"/>
</dbReference>
<keyword evidence="2" id="KW-0472">Membrane</keyword>
<feature type="transmembrane region" description="Helical" evidence="2">
    <location>
        <begin position="494"/>
        <end position="515"/>
    </location>
</feature>
<dbReference type="Gene3D" id="3.30.420.510">
    <property type="match status" value="1"/>
</dbReference>
<evidence type="ECO:0008006" key="5">
    <source>
        <dbReference type="Google" id="ProtNLM"/>
    </source>
</evidence>
<dbReference type="EMBL" id="BRYB01006247">
    <property type="protein sequence ID" value="GMI53176.1"/>
    <property type="molecule type" value="Genomic_DNA"/>
</dbReference>